<dbReference type="PANTHER" id="PTHR30477">
    <property type="entry name" value="ABC-TRANSPORTER METAL-BINDING PROTEIN"/>
    <property type="match status" value="1"/>
</dbReference>
<feature type="transmembrane region" description="Helical" evidence="14">
    <location>
        <begin position="159"/>
        <end position="182"/>
    </location>
</feature>
<keyword evidence="11 14" id="KW-0472">Membrane</keyword>
<dbReference type="Pfam" id="PF00950">
    <property type="entry name" value="ABC-3"/>
    <property type="match status" value="1"/>
</dbReference>
<dbReference type="InterPro" id="IPR001626">
    <property type="entry name" value="ABC_TroCD"/>
</dbReference>
<dbReference type="SUPFAM" id="SSF81345">
    <property type="entry name" value="ABC transporter involved in vitamin B12 uptake, BtuC"/>
    <property type="match status" value="1"/>
</dbReference>
<feature type="transmembrane region" description="Helical" evidence="14">
    <location>
        <begin position="87"/>
        <end position="109"/>
    </location>
</feature>
<feature type="transmembrane region" description="Helical" evidence="14">
    <location>
        <begin position="129"/>
        <end position="147"/>
    </location>
</feature>
<reference evidence="16" key="1">
    <citation type="journal article" date="2019" name="Int. J. Syst. Evol. Microbiol.">
        <title>The Global Catalogue of Microorganisms (GCM) 10K type strain sequencing project: providing services to taxonomists for standard genome sequencing and annotation.</title>
        <authorList>
            <consortium name="The Broad Institute Genomics Platform"/>
            <consortium name="The Broad Institute Genome Sequencing Center for Infectious Disease"/>
            <person name="Wu L."/>
            <person name="Ma J."/>
        </authorList>
    </citation>
    <scope>NUCLEOTIDE SEQUENCE [LARGE SCALE GENOMIC DNA]</scope>
    <source>
        <strain evidence="16">CGMCC 1.10188</strain>
    </source>
</reference>
<feature type="transmembrane region" description="Helical" evidence="14">
    <location>
        <begin position="217"/>
        <end position="237"/>
    </location>
</feature>
<keyword evidence="8" id="KW-0864">Zinc transport</keyword>
<evidence type="ECO:0000256" key="10">
    <source>
        <dbReference type="ARBA" id="ARBA00023065"/>
    </source>
</evidence>
<dbReference type="Proteomes" id="UP000603352">
    <property type="component" value="Unassembled WGS sequence"/>
</dbReference>
<feature type="transmembrane region" description="Helical" evidence="14">
    <location>
        <begin position="7"/>
        <end position="30"/>
    </location>
</feature>
<evidence type="ECO:0000256" key="3">
    <source>
        <dbReference type="ARBA" id="ARBA00008034"/>
    </source>
</evidence>
<feature type="transmembrane region" description="Helical" evidence="14">
    <location>
        <begin position="188"/>
        <end position="205"/>
    </location>
</feature>
<comment type="function">
    <text evidence="1">Involved in the high-affinity zinc uptake transport system.</text>
</comment>
<evidence type="ECO:0000313" key="15">
    <source>
        <dbReference type="EMBL" id="GGB43215.1"/>
    </source>
</evidence>
<sequence>MIFDAFLLRALAGGIGLALVMGPLGCFVVWRRMAYFGDTLAHSALLGITLGTVTGLGYGPGIVVACLSVAILLVVLKRRQPLAEDTLLGILAHSALSLGLVAMALAGNPRVDMMAYLFGDILAIDTGDLWSIWLGGAGVLAALALLWRRLLAITVDEDLARVEGVPVLGVQLAFMGLIALVIALAMKIVGVLLVTSLLVIPAAAARRLAATPEAMAAAAAGLGAISVTLGLGASMVWDLPSGPAVVVTAAVIFGVISAMPRQLTGGILRAARRRSNS</sequence>
<evidence type="ECO:0000256" key="12">
    <source>
        <dbReference type="ARBA" id="ARBA00040080"/>
    </source>
</evidence>
<keyword evidence="5" id="KW-1003">Cell membrane</keyword>
<evidence type="ECO:0000256" key="4">
    <source>
        <dbReference type="ARBA" id="ARBA00022448"/>
    </source>
</evidence>
<dbReference type="Gene3D" id="1.10.3470.10">
    <property type="entry name" value="ABC transporter involved in vitamin B12 uptake, BtuC"/>
    <property type="match status" value="1"/>
</dbReference>
<comment type="subcellular location">
    <subcellularLocation>
        <location evidence="2 13">Cell membrane</location>
        <topology evidence="2 13">Multi-pass membrane protein</topology>
    </subcellularLocation>
</comment>
<organism evidence="15 16">
    <name type="scientific">Tistrella bauzanensis</name>
    <dbReference type="NCBI Taxonomy" id="657419"/>
    <lineage>
        <taxon>Bacteria</taxon>
        <taxon>Pseudomonadati</taxon>
        <taxon>Pseudomonadota</taxon>
        <taxon>Alphaproteobacteria</taxon>
        <taxon>Geminicoccales</taxon>
        <taxon>Geminicoccaceae</taxon>
        <taxon>Tistrella</taxon>
    </lineage>
</organism>
<evidence type="ECO:0000256" key="6">
    <source>
        <dbReference type="ARBA" id="ARBA00022692"/>
    </source>
</evidence>
<evidence type="ECO:0000256" key="2">
    <source>
        <dbReference type="ARBA" id="ARBA00004651"/>
    </source>
</evidence>
<feature type="transmembrane region" description="Helical" evidence="14">
    <location>
        <begin position="243"/>
        <end position="264"/>
    </location>
</feature>
<comment type="similarity">
    <text evidence="3 13">Belongs to the ABC-3 integral membrane protein family.</text>
</comment>
<feature type="transmembrane region" description="Helical" evidence="14">
    <location>
        <begin position="50"/>
        <end position="75"/>
    </location>
</feature>
<gene>
    <name evidence="15" type="primary">znuB</name>
    <name evidence="15" type="ORF">GCM10011505_25720</name>
</gene>
<dbReference type="EMBL" id="BMDZ01000028">
    <property type="protein sequence ID" value="GGB43215.1"/>
    <property type="molecule type" value="Genomic_DNA"/>
</dbReference>
<proteinExistence type="inferred from homology"/>
<evidence type="ECO:0000313" key="16">
    <source>
        <dbReference type="Proteomes" id="UP000603352"/>
    </source>
</evidence>
<keyword evidence="9 14" id="KW-1133">Transmembrane helix</keyword>
<keyword evidence="7" id="KW-0862">Zinc</keyword>
<keyword evidence="6 13" id="KW-0812">Transmembrane</keyword>
<evidence type="ECO:0000256" key="5">
    <source>
        <dbReference type="ARBA" id="ARBA00022475"/>
    </source>
</evidence>
<evidence type="ECO:0000256" key="13">
    <source>
        <dbReference type="RuleBase" id="RU003943"/>
    </source>
</evidence>
<protein>
    <recommendedName>
        <fullName evidence="12">High-affinity zinc uptake system membrane protein ZnuB</fullName>
    </recommendedName>
</protein>
<dbReference type="PANTHER" id="PTHR30477:SF23">
    <property type="entry name" value="HIGH-AFFINITY ZINC UPTAKE SYSTEM MEMBRANE PROTEIN ZNUB"/>
    <property type="match status" value="1"/>
</dbReference>
<name>A0ABQ1IJ85_9PROT</name>
<evidence type="ECO:0000256" key="14">
    <source>
        <dbReference type="SAM" id="Phobius"/>
    </source>
</evidence>
<keyword evidence="10" id="KW-0406">Ion transport</keyword>
<evidence type="ECO:0000256" key="7">
    <source>
        <dbReference type="ARBA" id="ARBA00022833"/>
    </source>
</evidence>
<evidence type="ECO:0000256" key="9">
    <source>
        <dbReference type="ARBA" id="ARBA00022989"/>
    </source>
</evidence>
<dbReference type="InterPro" id="IPR037294">
    <property type="entry name" value="ABC_BtuC-like"/>
</dbReference>
<keyword evidence="4 13" id="KW-0813">Transport</keyword>
<comment type="caution">
    <text evidence="15">The sequence shown here is derived from an EMBL/GenBank/DDBJ whole genome shotgun (WGS) entry which is preliminary data.</text>
</comment>
<keyword evidence="16" id="KW-1185">Reference proteome</keyword>
<evidence type="ECO:0000256" key="8">
    <source>
        <dbReference type="ARBA" id="ARBA00022906"/>
    </source>
</evidence>
<evidence type="ECO:0000256" key="11">
    <source>
        <dbReference type="ARBA" id="ARBA00023136"/>
    </source>
</evidence>
<accession>A0ABQ1IJ85</accession>
<evidence type="ECO:0000256" key="1">
    <source>
        <dbReference type="ARBA" id="ARBA00002313"/>
    </source>
</evidence>
<dbReference type="RefSeq" id="WP_188578434.1">
    <property type="nucleotide sequence ID" value="NZ_BMDZ01000028.1"/>
</dbReference>